<dbReference type="EC" id="2.4.1.11" evidence="3 9"/>
<gene>
    <name evidence="11" type="ORF">HNY73_016409</name>
</gene>
<dbReference type="Gene3D" id="3.40.50.2000">
    <property type="entry name" value="Glycogen Phosphorylase B"/>
    <property type="match status" value="1"/>
</dbReference>
<evidence type="ECO:0000256" key="4">
    <source>
        <dbReference type="ARBA" id="ARBA00022676"/>
    </source>
</evidence>
<evidence type="ECO:0000256" key="7">
    <source>
        <dbReference type="ARBA" id="ARBA00047345"/>
    </source>
</evidence>
<dbReference type="SUPFAM" id="SSF53756">
    <property type="entry name" value="UDP-Glycosyltransferase/glycogen phosphorylase"/>
    <property type="match status" value="1"/>
</dbReference>
<evidence type="ECO:0000256" key="5">
    <source>
        <dbReference type="ARBA" id="ARBA00022679"/>
    </source>
</evidence>
<proteinExistence type="inferred from homology"/>
<feature type="region of interest" description="Disordered" evidence="10">
    <location>
        <begin position="261"/>
        <end position="316"/>
    </location>
</feature>
<dbReference type="AlphaFoldDB" id="A0A8T0EIP5"/>
<evidence type="ECO:0000256" key="1">
    <source>
        <dbReference type="ARBA" id="ARBA00004964"/>
    </source>
</evidence>
<dbReference type="GO" id="GO:0005737">
    <property type="term" value="C:cytoplasm"/>
    <property type="evidence" value="ECO:0007669"/>
    <property type="project" value="TreeGrafter"/>
</dbReference>
<evidence type="ECO:0000313" key="12">
    <source>
        <dbReference type="Proteomes" id="UP000807504"/>
    </source>
</evidence>
<organism evidence="11 12">
    <name type="scientific">Argiope bruennichi</name>
    <name type="common">Wasp spider</name>
    <name type="synonym">Aranea bruennichi</name>
    <dbReference type="NCBI Taxonomy" id="94029"/>
    <lineage>
        <taxon>Eukaryota</taxon>
        <taxon>Metazoa</taxon>
        <taxon>Ecdysozoa</taxon>
        <taxon>Arthropoda</taxon>
        <taxon>Chelicerata</taxon>
        <taxon>Arachnida</taxon>
        <taxon>Araneae</taxon>
        <taxon>Araneomorphae</taxon>
        <taxon>Entelegynae</taxon>
        <taxon>Araneoidea</taxon>
        <taxon>Araneidae</taxon>
        <taxon>Argiope</taxon>
    </lineage>
</organism>
<keyword evidence="5 9" id="KW-0808">Transferase</keyword>
<comment type="function">
    <text evidence="9">Transfers the glycosyl residue from UDP-Glc to the non-reducing end of alpha-1,4-glucan.</text>
</comment>
<reference evidence="11" key="1">
    <citation type="journal article" date="2020" name="bioRxiv">
        <title>Chromosome-level reference genome of the European wasp spider Argiope bruennichi: a resource for studies on range expansion and evolutionary adaptation.</title>
        <authorList>
            <person name="Sheffer M.M."/>
            <person name="Hoppe A."/>
            <person name="Krehenwinkel H."/>
            <person name="Uhl G."/>
            <person name="Kuss A.W."/>
            <person name="Jensen L."/>
            <person name="Jensen C."/>
            <person name="Gillespie R.G."/>
            <person name="Hoff K.J."/>
            <person name="Prost S."/>
        </authorList>
    </citation>
    <scope>NUCLEOTIDE SEQUENCE</scope>
</reference>
<evidence type="ECO:0000256" key="3">
    <source>
        <dbReference type="ARBA" id="ARBA00012558"/>
    </source>
</evidence>
<evidence type="ECO:0000256" key="9">
    <source>
        <dbReference type="RuleBase" id="RU363104"/>
    </source>
</evidence>
<name>A0A8T0EIP5_ARGBR</name>
<comment type="caution">
    <text evidence="11">The sequence shown here is derived from an EMBL/GenBank/DDBJ whole genome shotgun (WGS) entry which is preliminary data.</text>
</comment>
<dbReference type="InterPro" id="IPR008631">
    <property type="entry name" value="Glycogen_synth"/>
</dbReference>
<evidence type="ECO:0000256" key="8">
    <source>
        <dbReference type="ARBA" id="ARBA00073454"/>
    </source>
</evidence>
<dbReference type="GO" id="GO:0005978">
    <property type="term" value="P:glycogen biosynthetic process"/>
    <property type="evidence" value="ECO:0007669"/>
    <property type="project" value="UniProtKB-KW"/>
</dbReference>
<evidence type="ECO:0000256" key="10">
    <source>
        <dbReference type="SAM" id="MobiDB-lite"/>
    </source>
</evidence>
<evidence type="ECO:0000256" key="2">
    <source>
        <dbReference type="ARBA" id="ARBA00010686"/>
    </source>
</evidence>
<accession>A0A8T0EIP5</accession>
<dbReference type="Pfam" id="PF05693">
    <property type="entry name" value="Glycogen_syn"/>
    <property type="match status" value="1"/>
</dbReference>
<keyword evidence="6 9" id="KW-0320">Glycogen biosynthesis</keyword>
<comment type="similarity">
    <text evidence="2 9">Belongs to the glycosyltransferase 3 family.</text>
</comment>
<evidence type="ECO:0000256" key="6">
    <source>
        <dbReference type="ARBA" id="ARBA00023056"/>
    </source>
</evidence>
<dbReference type="PANTHER" id="PTHR10176:SF3">
    <property type="entry name" value="GLYCOGEN [STARCH] SYNTHASE"/>
    <property type="match status" value="1"/>
</dbReference>
<sequence>MTVMAFLIFPARTNNFNVDSLRGQAIAKQLRDTVHDVQSKIGKRMFEICLGGRLPTSEELLTSEDIVKLKRCIYASQRTSLPPICSHNMIDDANDPVLSHLRRCHLFNNREDRVKVLFHPEFLSSTNPLFSMDYEEFVRGCHIGVFPSYYEPWGYTPAECTVMGIPSITTNLSGFGCFIAEHVADPMSYGTYIVDRRFKSPEESVQQLAQYLFDFTCLSRRQRIIQRNRTERLSDLLDWKNLGVYYRQARQMALHKTHPEFLEDETVRNKMQMKYPRPMSEPPSPLSSRASTPAPSEHGSDEEDELSDGSENAGET</sequence>
<protein>
    <recommendedName>
        <fullName evidence="8 9">Glycogen [starch] synthase</fullName>
        <ecNumber evidence="3 9">2.4.1.11</ecNumber>
    </recommendedName>
</protein>
<evidence type="ECO:0000313" key="11">
    <source>
        <dbReference type="EMBL" id="KAF8773782.1"/>
    </source>
</evidence>
<dbReference type="EMBL" id="JABXBU010002227">
    <property type="protein sequence ID" value="KAF8773782.1"/>
    <property type="molecule type" value="Genomic_DNA"/>
</dbReference>
<dbReference type="PANTHER" id="PTHR10176">
    <property type="entry name" value="GLYCOGEN SYNTHASE"/>
    <property type="match status" value="1"/>
</dbReference>
<dbReference type="Gene3D" id="6.10.260.10">
    <property type="match status" value="1"/>
</dbReference>
<dbReference type="Proteomes" id="UP000807504">
    <property type="component" value="Unassembled WGS sequence"/>
</dbReference>
<keyword evidence="4 9" id="KW-0328">Glycosyltransferase</keyword>
<dbReference type="GO" id="GO:0004373">
    <property type="term" value="F:alpha-1,4-glucan glucosyltransferase (UDP-glucose donor) activity"/>
    <property type="evidence" value="ECO:0007669"/>
    <property type="project" value="UniProtKB-EC"/>
</dbReference>
<comment type="pathway">
    <text evidence="1 9">Glycan biosynthesis; glycogen biosynthesis.</text>
</comment>
<reference evidence="11" key="2">
    <citation type="submission" date="2020-06" db="EMBL/GenBank/DDBJ databases">
        <authorList>
            <person name="Sheffer M."/>
        </authorList>
    </citation>
    <scope>NUCLEOTIDE SEQUENCE</scope>
</reference>
<comment type="catalytic activity">
    <reaction evidence="7">
        <text>[(1-&gt;4)-alpha-D-glucosyl](n) + UDP-alpha-D-glucose = [(1-&gt;4)-alpha-D-glucosyl](n+1) + UDP + H(+)</text>
        <dbReference type="Rhea" id="RHEA:18549"/>
        <dbReference type="Rhea" id="RHEA-COMP:9584"/>
        <dbReference type="Rhea" id="RHEA-COMP:9587"/>
        <dbReference type="ChEBI" id="CHEBI:15378"/>
        <dbReference type="ChEBI" id="CHEBI:15444"/>
        <dbReference type="ChEBI" id="CHEBI:58223"/>
        <dbReference type="ChEBI" id="CHEBI:58885"/>
        <dbReference type="EC" id="2.4.1.11"/>
    </reaction>
    <physiologicalReaction direction="left-to-right" evidence="7">
        <dbReference type="Rhea" id="RHEA:18550"/>
    </physiologicalReaction>
</comment>
<keyword evidence="12" id="KW-1185">Reference proteome</keyword>
<dbReference type="FunFam" id="3.40.50.2000:FF:000014">
    <property type="entry name" value="Glycogen [starch] synthase"/>
    <property type="match status" value="1"/>
</dbReference>